<dbReference type="GO" id="GO:0050660">
    <property type="term" value="F:flavin adenine dinucleotide binding"/>
    <property type="evidence" value="ECO:0007669"/>
    <property type="project" value="TreeGrafter"/>
</dbReference>
<evidence type="ECO:0000256" key="6">
    <source>
        <dbReference type="RuleBase" id="RU371123"/>
    </source>
</evidence>
<dbReference type="SUPFAM" id="SSF69000">
    <property type="entry name" value="FAD-dependent thiol oxidase"/>
    <property type="match status" value="1"/>
</dbReference>
<keyword evidence="10" id="KW-1185">Reference proteome</keyword>
<dbReference type="PANTHER" id="PTHR12645">
    <property type="entry name" value="ALR/ERV"/>
    <property type="match status" value="1"/>
</dbReference>
<proteinExistence type="predicted"/>
<evidence type="ECO:0000256" key="7">
    <source>
        <dbReference type="SAM" id="MobiDB-lite"/>
    </source>
</evidence>
<feature type="compositionally biased region" description="Low complexity" evidence="7">
    <location>
        <begin position="31"/>
        <end position="44"/>
    </location>
</feature>
<evidence type="ECO:0000256" key="5">
    <source>
        <dbReference type="ARBA" id="ARBA00023157"/>
    </source>
</evidence>
<dbReference type="Proteomes" id="UP000316726">
    <property type="component" value="Chromosome 3"/>
</dbReference>
<gene>
    <name evidence="9" type="ORF">A3770_03p27320</name>
</gene>
<accession>A0A5B8MJF5</accession>
<evidence type="ECO:0000313" key="10">
    <source>
        <dbReference type="Proteomes" id="UP000316726"/>
    </source>
</evidence>
<keyword evidence="3 6" id="KW-0274">FAD</keyword>
<evidence type="ECO:0000256" key="1">
    <source>
        <dbReference type="ARBA" id="ARBA00001974"/>
    </source>
</evidence>
<comment type="cofactor">
    <cofactor evidence="1 6">
        <name>FAD</name>
        <dbReference type="ChEBI" id="CHEBI:57692"/>
    </cofactor>
</comment>
<evidence type="ECO:0000256" key="2">
    <source>
        <dbReference type="ARBA" id="ARBA00022630"/>
    </source>
</evidence>
<reference evidence="9 10" key="1">
    <citation type="submission" date="2018-07" db="EMBL/GenBank/DDBJ databases">
        <title>The complete nuclear genome of the prasinophyte Chloropicon primus (CCMP1205).</title>
        <authorList>
            <person name="Pombert J.-F."/>
            <person name="Otis C."/>
            <person name="Turmel M."/>
            <person name="Lemieux C."/>
        </authorList>
    </citation>
    <scope>NUCLEOTIDE SEQUENCE [LARGE SCALE GENOMIC DNA]</scope>
    <source>
        <strain evidence="9 10">CCMP1205</strain>
    </source>
</reference>
<dbReference type="EMBL" id="CP031036">
    <property type="protein sequence ID" value="QDZ20214.1"/>
    <property type="molecule type" value="Genomic_DNA"/>
</dbReference>
<evidence type="ECO:0000256" key="3">
    <source>
        <dbReference type="ARBA" id="ARBA00022827"/>
    </source>
</evidence>
<dbReference type="GO" id="GO:0016971">
    <property type="term" value="F:flavin-dependent sulfhydryl oxidase activity"/>
    <property type="evidence" value="ECO:0007669"/>
    <property type="project" value="InterPro"/>
</dbReference>
<dbReference type="EC" id="1.8.3.2" evidence="6"/>
<evidence type="ECO:0000313" key="9">
    <source>
        <dbReference type="EMBL" id="QDZ20214.1"/>
    </source>
</evidence>
<sequence>MEECEERVCRSKVDLFNTLRNRTHKQSNIKNTTNNTNTNTNTNTKDSKEELVRAYHRHRELLAASSSSSSCPLDREELGARTWGLLHTVAAYYPARPTPRDAERAGDLVRGLAHLYPCAHCREDFAREVEAKPPRLESRAAFSVWVCEQHNLVNDKLGKPPFSCALGTLDERWRVGSERCQPDGESASESLGQQ</sequence>
<dbReference type="GO" id="GO:0005739">
    <property type="term" value="C:mitochondrion"/>
    <property type="evidence" value="ECO:0007669"/>
    <property type="project" value="TreeGrafter"/>
</dbReference>
<dbReference type="InterPro" id="IPR039799">
    <property type="entry name" value="ALR/ERV"/>
</dbReference>
<organism evidence="9 10">
    <name type="scientific">Chloropicon primus</name>
    <dbReference type="NCBI Taxonomy" id="1764295"/>
    <lineage>
        <taxon>Eukaryota</taxon>
        <taxon>Viridiplantae</taxon>
        <taxon>Chlorophyta</taxon>
        <taxon>Chloropicophyceae</taxon>
        <taxon>Chloropicales</taxon>
        <taxon>Chloropicaceae</taxon>
        <taxon>Chloropicon</taxon>
    </lineage>
</organism>
<dbReference type="InterPro" id="IPR036774">
    <property type="entry name" value="ERV/ALR_sulphydryl_oxid_sf"/>
</dbReference>
<dbReference type="InterPro" id="IPR017905">
    <property type="entry name" value="ERV/ALR_sulphydryl_oxidase"/>
</dbReference>
<keyword evidence="4 6" id="KW-0560">Oxidoreductase</keyword>
<dbReference type="Pfam" id="PF04777">
    <property type="entry name" value="Evr1_Alr"/>
    <property type="match status" value="1"/>
</dbReference>
<name>A0A5B8MJF5_9CHLO</name>
<evidence type="ECO:0000259" key="8">
    <source>
        <dbReference type="PROSITE" id="PS51324"/>
    </source>
</evidence>
<keyword evidence="5" id="KW-1015">Disulfide bond</keyword>
<evidence type="ECO:0000256" key="4">
    <source>
        <dbReference type="ARBA" id="ARBA00023002"/>
    </source>
</evidence>
<protein>
    <recommendedName>
        <fullName evidence="6">Sulfhydryl oxidase</fullName>
        <ecNumber evidence="6">1.8.3.2</ecNumber>
    </recommendedName>
</protein>
<keyword evidence="2 6" id="KW-0285">Flavoprotein</keyword>
<dbReference type="PANTHER" id="PTHR12645:SF0">
    <property type="entry name" value="FAD-LINKED SULFHYDRYL OXIDASE ALR"/>
    <property type="match status" value="1"/>
</dbReference>
<dbReference type="STRING" id="1764295.A0A5B8MJF5"/>
<dbReference type="AlphaFoldDB" id="A0A5B8MJF5"/>
<comment type="catalytic activity">
    <reaction evidence="6">
        <text>2 R'C(R)SH + O2 = R'C(R)S-S(R)CR' + H2O2</text>
        <dbReference type="Rhea" id="RHEA:17357"/>
        <dbReference type="ChEBI" id="CHEBI:15379"/>
        <dbReference type="ChEBI" id="CHEBI:16240"/>
        <dbReference type="ChEBI" id="CHEBI:16520"/>
        <dbReference type="ChEBI" id="CHEBI:17412"/>
        <dbReference type="EC" id="1.8.3.2"/>
    </reaction>
</comment>
<dbReference type="Gene3D" id="1.20.120.310">
    <property type="entry name" value="ERV/ALR sulfhydryl oxidase domain"/>
    <property type="match status" value="1"/>
</dbReference>
<feature type="region of interest" description="Disordered" evidence="7">
    <location>
        <begin position="24"/>
        <end position="47"/>
    </location>
</feature>
<dbReference type="PROSITE" id="PS51324">
    <property type="entry name" value="ERV_ALR"/>
    <property type="match status" value="1"/>
</dbReference>
<feature type="domain" description="ERV/ALR sulfhydryl oxidase" evidence="8">
    <location>
        <begin position="71"/>
        <end position="173"/>
    </location>
</feature>
<dbReference type="OrthoDB" id="17199at2759"/>